<dbReference type="PANTHER" id="PTHR45641">
    <property type="entry name" value="TETRATRICOPEPTIDE REPEAT PROTEIN (AFU_ORTHOLOGUE AFUA_6G03870)"/>
    <property type="match status" value="1"/>
</dbReference>
<feature type="repeat" description="TPR" evidence="3">
    <location>
        <begin position="176"/>
        <end position="209"/>
    </location>
</feature>
<dbReference type="InterPro" id="IPR011990">
    <property type="entry name" value="TPR-like_helical_dom_sf"/>
</dbReference>
<evidence type="ECO:0008006" key="6">
    <source>
        <dbReference type="Google" id="ProtNLM"/>
    </source>
</evidence>
<evidence type="ECO:0000256" key="3">
    <source>
        <dbReference type="PROSITE-ProRule" id="PRU00339"/>
    </source>
</evidence>
<evidence type="ECO:0000313" key="4">
    <source>
        <dbReference type="EMBL" id="GAA3600654.1"/>
    </source>
</evidence>
<name>A0ABP6ZAC6_9ACTN</name>
<dbReference type="Pfam" id="PF13424">
    <property type="entry name" value="TPR_12"/>
    <property type="match status" value="1"/>
</dbReference>
<sequence>MFDRDWAPACGRIAELRISGRYREAAAYGRDVLSDAEQAFGPNSAELMPVLNQIGILGKYSGDFVMAEDAYRRALRIVQAGEAAGTEVASAVLLHNLAGLAHARGDVAEAERLARAGIRSRTEGSSQLDPSALAADRAALAAILIDAGNGTEAAEILLRTIQDSEASFGPDHYEVGIARHNLGSLYLRSGRLDDAMQELESALRIKELACGMTHPELAITLHNLAKAYLASRRRDDGRACLKRAVQVLDGVVTADHPTLVACRTALFTSPKKTGEGSSTRGLADG</sequence>
<keyword evidence="5" id="KW-1185">Reference proteome</keyword>
<dbReference type="Pfam" id="PF13374">
    <property type="entry name" value="TPR_10"/>
    <property type="match status" value="2"/>
</dbReference>
<accession>A0ABP6ZAC6</accession>
<evidence type="ECO:0000313" key="5">
    <source>
        <dbReference type="Proteomes" id="UP001501222"/>
    </source>
</evidence>
<evidence type="ECO:0000256" key="2">
    <source>
        <dbReference type="ARBA" id="ARBA00022803"/>
    </source>
</evidence>
<gene>
    <name evidence="4" type="ORF">GCM10022235_85770</name>
</gene>
<reference evidence="5" key="1">
    <citation type="journal article" date="2019" name="Int. J. Syst. Evol. Microbiol.">
        <title>The Global Catalogue of Microorganisms (GCM) 10K type strain sequencing project: providing services to taxonomists for standard genome sequencing and annotation.</title>
        <authorList>
            <consortium name="The Broad Institute Genomics Platform"/>
            <consortium name="The Broad Institute Genome Sequencing Center for Infectious Disease"/>
            <person name="Wu L."/>
            <person name="Ma J."/>
        </authorList>
    </citation>
    <scope>NUCLEOTIDE SEQUENCE [LARGE SCALE GENOMIC DNA]</scope>
    <source>
        <strain evidence="5">JCM 16928</strain>
    </source>
</reference>
<organism evidence="4 5">
    <name type="scientific">Kribbella ginsengisoli</name>
    <dbReference type="NCBI Taxonomy" id="363865"/>
    <lineage>
        <taxon>Bacteria</taxon>
        <taxon>Bacillati</taxon>
        <taxon>Actinomycetota</taxon>
        <taxon>Actinomycetes</taxon>
        <taxon>Propionibacteriales</taxon>
        <taxon>Kribbellaceae</taxon>
        <taxon>Kribbella</taxon>
    </lineage>
</organism>
<proteinExistence type="predicted"/>
<evidence type="ECO:0000256" key="1">
    <source>
        <dbReference type="ARBA" id="ARBA00022737"/>
    </source>
</evidence>
<dbReference type="SUPFAM" id="SSF48452">
    <property type="entry name" value="TPR-like"/>
    <property type="match status" value="2"/>
</dbReference>
<dbReference type="InterPro" id="IPR019734">
    <property type="entry name" value="TPR_rpt"/>
</dbReference>
<dbReference type="PROSITE" id="PS50005">
    <property type="entry name" value="TPR"/>
    <property type="match status" value="1"/>
</dbReference>
<dbReference type="EMBL" id="BAABAA010000030">
    <property type="protein sequence ID" value="GAA3600654.1"/>
    <property type="molecule type" value="Genomic_DNA"/>
</dbReference>
<keyword evidence="2 3" id="KW-0802">TPR repeat</keyword>
<dbReference type="PANTHER" id="PTHR45641:SF19">
    <property type="entry name" value="NEPHROCYSTIN-3"/>
    <property type="match status" value="1"/>
</dbReference>
<protein>
    <recommendedName>
        <fullName evidence="6">Tetratricopeptide repeat protein</fullName>
    </recommendedName>
</protein>
<keyword evidence="1" id="KW-0677">Repeat</keyword>
<dbReference type="SMART" id="SM00028">
    <property type="entry name" value="TPR"/>
    <property type="match status" value="3"/>
</dbReference>
<dbReference type="Proteomes" id="UP001501222">
    <property type="component" value="Unassembled WGS sequence"/>
</dbReference>
<comment type="caution">
    <text evidence="4">The sequence shown here is derived from an EMBL/GenBank/DDBJ whole genome shotgun (WGS) entry which is preliminary data.</text>
</comment>
<dbReference type="Gene3D" id="1.25.40.10">
    <property type="entry name" value="Tetratricopeptide repeat domain"/>
    <property type="match status" value="2"/>
</dbReference>